<dbReference type="Ensembl" id="ENSPTXT00000013424.1">
    <property type="protein sequence ID" value="ENSPTXP00000013013.1"/>
    <property type="gene ID" value="ENSPTXG00000009104.1"/>
</dbReference>
<evidence type="ECO:0000256" key="11">
    <source>
        <dbReference type="ARBA" id="ARBA00023224"/>
    </source>
</evidence>
<evidence type="ECO:0000256" key="12">
    <source>
        <dbReference type="SAM" id="Phobius"/>
    </source>
</evidence>
<keyword evidence="3" id="KW-1003">Cell membrane</keyword>
<evidence type="ECO:0000256" key="8">
    <source>
        <dbReference type="ARBA" id="ARBA00023040"/>
    </source>
</evidence>
<dbReference type="InterPro" id="IPR017452">
    <property type="entry name" value="GPCR_Rhodpsn_7TM"/>
</dbReference>
<dbReference type="OMA" id="FNQILMW"/>
<feature type="transmembrane region" description="Helical" evidence="12">
    <location>
        <begin position="198"/>
        <end position="222"/>
    </location>
</feature>
<keyword evidence="9 12" id="KW-0472">Membrane</keyword>
<dbReference type="InterPro" id="IPR000725">
    <property type="entry name" value="Olfact_rcpt"/>
</dbReference>
<dbReference type="SUPFAM" id="SSF81321">
    <property type="entry name" value="Family A G protein-coupled receptor-like"/>
    <property type="match status" value="1"/>
</dbReference>
<keyword evidence="4" id="KW-0716">Sensory transduction</keyword>
<dbReference type="GO" id="GO:0004930">
    <property type="term" value="F:G protein-coupled receptor activity"/>
    <property type="evidence" value="ECO:0007669"/>
    <property type="project" value="UniProtKB-KW"/>
</dbReference>
<dbReference type="InterPro" id="IPR050516">
    <property type="entry name" value="Olfactory_GPCR"/>
</dbReference>
<evidence type="ECO:0000259" key="13">
    <source>
        <dbReference type="PROSITE" id="PS50262"/>
    </source>
</evidence>
<dbReference type="PRINTS" id="PR00245">
    <property type="entry name" value="OLFACTORYR"/>
</dbReference>
<feature type="transmembrane region" description="Helical" evidence="12">
    <location>
        <begin position="94"/>
        <end position="112"/>
    </location>
</feature>
<dbReference type="Proteomes" id="UP000472273">
    <property type="component" value="Unplaced"/>
</dbReference>
<evidence type="ECO:0000313" key="15">
    <source>
        <dbReference type="Proteomes" id="UP000472273"/>
    </source>
</evidence>
<reference evidence="14" key="2">
    <citation type="submission" date="2025-09" db="UniProtKB">
        <authorList>
            <consortium name="Ensembl"/>
        </authorList>
    </citation>
    <scope>IDENTIFICATION</scope>
</reference>
<feature type="transmembrane region" description="Helical" evidence="12">
    <location>
        <begin position="155"/>
        <end position="178"/>
    </location>
</feature>
<dbReference type="PRINTS" id="PR00237">
    <property type="entry name" value="GPCRRHODOPSN"/>
</dbReference>
<protein>
    <recommendedName>
        <fullName evidence="13">G-protein coupled receptors family 1 profile domain-containing protein</fullName>
    </recommendedName>
</protein>
<evidence type="ECO:0000256" key="5">
    <source>
        <dbReference type="ARBA" id="ARBA00022692"/>
    </source>
</evidence>
<keyword evidence="11" id="KW-0807">Transducer</keyword>
<keyword evidence="15" id="KW-1185">Reference proteome</keyword>
<comment type="function">
    <text evidence="1">Odorant receptor.</text>
</comment>
<dbReference type="GO" id="GO:0004984">
    <property type="term" value="F:olfactory receptor activity"/>
    <property type="evidence" value="ECO:0007669"/>
    <property type="project" value="InterPro"/>
</dbReference>
<dbReference type="CDD" id="cd15227">
    <property type="entry name" value="7tmA_OR14-like"/>
    <property type="match status" value="1"/>
</dbReference>
<dbReference type="PROSITE" id="PS50262">
    <property type="entry name" value="G_PROTEIN_RECEP_F1_2"/>
    <property type="match status" value="1"/>
</dbReference>
<keyword evidence="8" id="KW-0297">G-protein coupled receptor</keyword>
<dbReference type="InterPro" id="IPR000276">
    <property type="entry name" value="GPCR_Rhodpsn"/>
</dbReference>
<proteinExistence type="predicted"/>
<dbReference type="Gene3D" id="1.20.1070.10">
    <property type="entry name" value="Rhodopsin 7-helix transmembrane proteins"/>
    <property type="match status" value="1"/>
</dbReference>
<comment type="subcellular location">
    <subcellularLocation>
        <location evidence="2">Cell membrane</location>
        <topology evidence="2">Multi-pass membrane protein</topology>
    </subcellularLocation>
</comment>
<evidence type="ECO:0000256" key="10">
    <source>
        <dbReference type="ARBA" id="ARBA00023170"/>
    </source>
</evidence>
<dbReference type="GO" id="GO:0005886">
    <property type="term" value="C:plasma membrane"/>
    <property type="evidence" value="ECO:0007669"/>
    <property type="project" value="UniProtKB-SubCell"/>
</dbReference>
<evidence type="ECO:0000256" key="3">
    <source>
        <dbReference type="ARBA" id="ARBA00022475"/>
    </source>
</evidence>
<name>A0A670YTZ8_PSETE</name>
<dbReference type="PANTHER" id="PTHR26452">
    <property type="entry name" value="OLFACTORY RECEPTOR"/>
    <property type="match status" value="1"/>
</dbReference>
<keyword evidence="6" id="KW-0552">Olfaction</keyword>
<keyword evidence="5 12" id="KW-0812">Transmembrane</keyword>
<feature type="transmembrane region" description="Helical" evidence="12">
    <location>
        <begin position="272"/>
        <end position="292"/>
    </location>
</feature>
<feature type="domain" description="G-protein coupled receptors family 1 profile" evidence="13">
    <location>
        <begin position="44"/>
        <end position="290"/>
    </location>
</feature>
<evidence type="ECO:0000256" key="9">
    <source>
        <dbReference type="ARBA" id="ARBA00023136"/>
    </source>
</evidence>
<reference evidence="14" key="1">
    <citation type="submission" date="2025-08" db="UniProtKB">
        <authorList>
            <consortium name="Ensembl"/>
        </authorList>
    </citation>
    <scope>IDENTIFICATION</scope>
</reference>
<evidence type="ECO:0000256" key="6">
    <source>
        <dbReference type="ARBA" id="ARBA00022725"/>
    </source>
</evidence>
<evidence type="ECO:0000256" key="1">
    <source>
        <dbReference type="ARBA" id="ARBA00002936"/>
    </source>
</evidence>
<keyword evidence="10" id="KW-0675">Receptor</keyword>
<evidence type="ECO:0000256" key="4">
    <source>
        <dbReference type="ARBA" id="ARBA00022606"/>
    </source>
</evidence>
<feature type="transmembrane region" description="Helical" evidence="12">
    <location>
        <begin position="31"/>
        <end position="54"/>
    </location>
</feature>
<organism evidence="14 15">
    <name type="scientific">Pseudonaja textilis</name>
    <name type="common">Eastern brown snake</name>
    <dbReference type="NCBI Taxonomy" id="8673"/>
    <lineage>
        <taxon>Eukaryota</taxon>
        <taxon>Metazoa</taxon>
        <taxon>Chordata</taxon>
        <taxon>Craniata</taxon>
        <taxon>Vertebrata</taxon>
        <taxon>Euteleostomi</taxon>
        <taxon>Lepidosauria</taxon>
        <taxon>Squamata</taxon>
        <taxon>Bifurcata</taxon>
        <taxon>Unidentata</taxon>
        <taxon>Episquamata</taxon>
        <taxon>Toxicofera</taxon>
        <taxon>Serpentes</taxon>
        <taxon>Colubroidea</taxon>
        <taxon>Elapidae</taxon>
        <taxon>Hydrophiinae</taxon>
        <taxon>Pseudonaja</taxon>
    </lineage>
</organism>
<evidence type="ECO:0000313" key="14">
    <source>
        <dbReference type="Ensembl" id="ENSPTXP00000013013.1"/>
    </source>
</evidence>
<evidence type="ECO:0000256" key="7">
    <source>
        <dbReference type="ARBA" id="ARBA00022989"/>
    </source>
</evidence>
<dbReference type="AlphaFoldDB" id="A0A670YTZ8"/>
<dbReference type="Pfam" id="PF13853">
    <property type="entry name" value="7tm_4"/>
    <property type="match status" value="1"/>
</dbReference>
<dbReference type="FunFam" id="1.20.1070.10:FF:000037">
    <property type="entry name" value="Olfactory receptor"/>
    <property type="match status" value="1"/>
</dbReference>
<evidence type="ECO:0000256" key="2">
    <source>
        <dbReference type="ARBA" id="ARBA00004651"/>
    </source>
</evidence>
<feature type="transmembrane region" description="Helical" evidence="12">
    <location>
        <begin position="60"/>
        <end position="82"/>
    </location>
</feature>
<sequence length="320" mass="36157">MIIDCMSNQTSMTEFLLLEFSDIRGLQIMQFVVFLIFYLAAISGNLIIIFAVIFDHQLHTPMYFFLMNLAITDLGTVSVTIPKSMSNSLMNTRLISYVGCIFQVSLFLLFAASDYTLLTIMAHDRYIAICNPLRYEVIMNKGACIQMAGSASLVYAMLLTTITFQLYFCGLNIIGQFFCDVPQLQKISCTDTKFNQIFMWIVGFIAGSFCTGFVFASYGYIFSVILKSPSTQGRYKTFSTCSPHLTVYSLFIITSMFSYLRPQTLSSPTIDLLSAVLYAVLPPVLNPIIYSFRNKDIQEAVWKVILMFRKVVHSSGFDCC</sequence>
<dbReference type="GeneTree" id="ENSGT01050000244828"/>
<keyword evidence="7 12" id="KW-1133">Transmembrane helix</keyword>
<accession>A0A670YTZ8</accession>